<sequence>MLFYYGHINNAKRIIVEINTFANPYPYVSQNITSFIAESLLETNQQAVIEQYDFSSFSLNVLDKRRTMIEKLISLFAFHSPKMQLKQSSPKSAISMICII</sequence>
<accession>A0A5J4S2Q8</accession>
<reference evidence="1" key="1">
    <citation type="submission" date="2019-03" db="EMBL/GenBank/DDBJ databases">
        <title>Single cell metagenomics reveals metabolic interactions within the superorganism composed of flagellate Streblomastix strix and complex community of Bacteroidetes bacteria on its surface.</title>
        <authorList>
            <person name="Treitli S.C."/>
            <person name="Kolisko M."/>
            <person name="Husnik F."/>
            <person name="Keeling P."/>
            <person name="Hampl V."/>
        </authorList>
    </citation>
    <scope>NUCLEOTIDE SEQUENCE</scope>
    <source>
        <strain evidence="1">STM</strain>
    </source>
</reference>
<protein>
    <submittedName>
        <fullName evidence="1">Uncharacterized protein</fullName>
    </submittedName>
</protein>
<dbReference type="AlphaFoldDB" id="A0A5J4S2Q8"/>
<comment type="caution">
    <text evidence="1">The sequence shown here is derived from an EMBL/GenBank/DDBJ whole genome shotgun (WGS) entry which is preliminary data.</text>
</comment>
<proteinExistence type="predicted"/>
<name>A0A5J4S2Q8_9ZZZZ</name>
<organism evidence="1">
    <name type="scientific">termite gut metagenome</name>
    <dbReference type="NCBI Taxonomy" id="433724"/>
    <lineage>
        <taxon>unclassified sequences</taxon>
        <taxon>metagenomes</taxon>
        <taxon>organismal metagenomes</taxon>
    </lineage>
</organism>
<evidence type="ECO:0000313" key="1">
    <source>
        <dbReference type="EMBL" id="KAA6340399.1"/>
    </source>
</evidence>
<dbReference type="EMBL" id="SNRY01000463">
    <property type="protein sequence ID" value="KAA6340399.1"/>
    <property type="molecule type" value="Genomic_DNA"/>
</dbReference>
<gene>
    <name evidence="1" type="ORF">EZS27_011740</name>
</gene>